<dbReference type="AlphaFoldDB" id="A0A6J4K7I2"/>
<dbReference type="PANTHER" id="PTHR42912">
    <property type="entry name" value="METHYLTRANSFERASE"/>
    <property type="match status" value="1"/>
</dbReference>
<organism evidence="2">
    <name type="scientific">uncultured Gemmatimonadaceae bacterium</name>
    <dbReference type="NCBI Taxonomy" id="246130"/>
    <lineage>
        <taxon>Bacteria</taxon>
        <taxon>Pseudomonadati</taxon>
        <taxon>Gemmatimonadota</taxon>
        <taxon>Gemmatimonadia</taxon>
        <taxon>Gemmatimonadales</taxon>
        <taxon>Gemmatimonadaceae</taxon>
        <taxon>environmental samples</taxon>
    </lineage>
</organism>
<dbReference type="InterPro" id="IPR029063">
    <property type="entry name" value="SAM-dependent_MTases_sf"/>
</dbReference>
<gene>
    <name evidence="2" type="ORF">AVDCRST_MAG11-647</name>
</gene>
<evidence type="ECO:0000259" key="1">
    <source>
        <dbReference type="Pfam" id="PF13649"/>
    </source>
</evidence>
<dbReference type="PANTHER" id="PTHR42912:SF80">
    <property type="entry name" value="METHYLTRANSFERASE DOMAIN-CONTAINING PROTEIN"/>
    <property type="match status" value="1"/>
</dbReference>
<dbReference type="Pfam" id="PF13649">
    <property type="entry name" value="Methyltransf_25"/>
    <property type="match status" value="1"/>
</dbReference>
<dbReference type="CDD" id="cd02440">
    <property type="entry name" value="AdoMet_MTases"/>
    <property type="match status" value="1"/>
</dbReference>
<name>A0A6J4K7I2_9BACT</name>
<accession>A0A6J4K7I2</accession>
<dbReference type="InterPro" id="IPR050508">
    <property type="entry name" value="Methyltransf_Superfamily"/>
</dbReference>
<dbReference type="SUPFAM" id="SSF53335">
    <property type="entry name" value="S-adenosyl-L-methionine-dependent methyltransferases"/>
    <property type="match status" value="1"/>
</dbReference>
<feature type="domain" description="Methyltransferase" evidence="1">
    <location>
        <begin position="47"/>
        <end position="144"/>
    </location>
</feature>
<evidence type="ECO:0000313" key="2">
    <source>
        <dbReference type="EMBL" id="CAA9298365.1"/>
    </source>
</evidence>
<reference evidence="2" key="1">
    <citation type="submission" date="2020-02" db="EMBL/GenBank/DDBJ databases">
        <authorList>
            <person name="Meier V. D."/>
        </authorList>
    </citation>
    <scope>NUCLEOTIDE SEQUENCE</scope>
    <source>
        <strain evidence="2">AVDCRST_MAG11</strain>
    </source>
</reference>
<sequence length="260" mass="27513">METPPPPLAQPAATLYAAFDSDPAPVVGFLAWLVGAGGPGPAPARALDVGCGIGRLLTPLAALGWQVVGLEPDAEYAAYAAARARSVAGVEVRTGAFTDVDAQVGAMAPFDLVAGINGSFAYLPTPASRAAALAQCRRVLRPGGLLVLDLPNLLRILFEYGGPAVQEREVDGRVIRLERRHRLDYTRALFVTDEAYVVREATGAQWTSRREHPYAITTWPELAHALAAAGFGTLRTFTSFEARAPEPLGPGRMLIVAEAS</sequence>
<proteinExistence type="predicted"/>
<dbReference type="Gene3D" id="3.40.50.150">
    <property type="entry name" value="Vaccinia Virus protein VP39"/>
    <property type="match status" value="1"/>
</dbReference>
<dbReference type="EMBL" id="CADCTU010000140">
    <property type="protein sequence ID" value="CAA9298365.1"/>
    <property type="molecule type" value="Genomic_DNA"/>
</dbReference>
<dbReference type="InterPro" id="IPR041698">
    <property type="entry name" value="Methyltransf_25"/>
</dbReference>
<protein>
    <recommendedName>
        <fullName evidence="1">Methyltransferase domain-containing protein</fullName>
    </recommendedName>
</protein>
<dbReference type="GO" id="GO:0008168">
    <property type="term" value="F:methyltransferase activity"/>
    <property type="evidence" value="ECO:0007669"/>
    <property type="project" value="TreeGrafter"/>
</dbReference>